<dbReference type="AlphaFoldDB" id="A0A5J4ULU1"/>
<evidence type="ECO:0000313" key="1">
    <source>
        <dbReference type="EMBL" id="KAA6371368.1"/>
    </source>
</evidence>
<name>A0A5J4ULU1_9EUKA</name>
<protein>
    <submittedName>
        <fullName evidence="1">Uncharacterized protein</fullName>
    </submittedName>
</protein>
<accession>A0A5J4ULU1</accession>
<dbReference type="EMBL" id="SNRW01014540">
    <property type="protein sequence ID" value="KAA6371368.1"/>
    <property type="molecule type" value="Genomic_DNA"/>
</dbReference>
<comment type="caution">
    <text evidence="1">The sequence shown here is derived from an EMBL/GenBank/DDBJ whole genome shotgun (WGS) entry which is preliminary data.</text>
</comment>
<proteinExistence type="predicted"/>
<sequence length="238" mass="24985">MYDTTSYNSGQVVPDQISPANDAVPLVDNAVCAAGISNEYSCGDHQHSLNISEQISSRDTGIGAAGTSTAYSRADHQHILNTDPTVANKPKKIQAQEPTEILIIILGLRISRSGAGCGIYLRTGTQIIGTVQNQQQIVSQPSNFEQSPLGLTIGLSSESGVANRGLRTNADGSTLTFNGSVIVGTGATNGAANESVNYSTRNPILWGVNSTGTEGGFYSDRAKVYWRAHSLTMGSVPP</sequence>
<reference evidence="1 2" key="1">
    <citation type="submission" date="2019-03" db="EMBL/GenBank/DDBJ databases">
        <title>Single cell metagenomics reveals metabolic interactions within the superorganism composed of flagellate Streblomastix strix and complex community of Bacteroidetes bacteria on its surface.</title>
        <authorList>
            <person name="Treitli S.C."/>
            <person name="Kolisko M."/>
            <person name="Husnik F."/>
            <person name="Keeling P."/>
            <person name="Hampl V."/>
        </authorList>
    </citation>
    <scope>NUCLEOTIDE SEQUENCE [LARGE SCALE GENOMIC DNA]</scope>
    <source>
        <strain evidence="1">ST1C</strain>
    </source>
</reference>
<organism evidence="1 2">
    <name type="scientific">Streblomastix strix</name>
    <dbReference type="NCBI Taxonomy" id="222440"/>
    <lineage>
        <taxon>Eukaryota</taxon>
        <taxon>Metamonada</taxon>
        <taxon>Preaxostyla</taxon>
        <taxon>Oxymonadida</taxon>
        <taxon>Streblomastigidae</taxon>
        <taxon>Streblomastix</taxon>
    </lineage>
</organism>
<evidence type="ECO:0000313" key="2">
    <source>
        <dbReference type="Proteomes" id="UP000324800"/>
    </source>
</evidence>
<gene>
    <name evidence="1" type="ORF">EZS28_033105</name>
</gene>
<dbReference type="Proteomes" id="UP000324800">
    <property type="component" value="Unassembled WGS sequence"/>
</dbReference>